<dbReference type="SMART" id="SM00146">
    <property type="entry name" value="PI3Kc"/>
    <property type="match status" value="1"/>
</dbReference>
<dbReference type="EMBL" id="CABIJS010000719">
    <property type="protein sequence ID" value="VUZ57663.1"/>
    <property type="molecule type" value="Genomic_DNA"/>
</dbReference>
<dbReference type="PANTHER" id="PTHR10048">
    <property type="entry name" value="PHOSPHATIDYLINOSITOL KINASE"/>
    <property type="match status" value="1"/>
</dbReference>
<dbReference type="InterPro" id="IPR015433">
    <property type="entry name" value="PI3/4_kinase"/>
</dbReference>
<evidence type="ECO:0000259" key="8">
    <source>
        <dbReference type="PROSITE" id="PS51545"/>
    </source>
</evidence>
<evidence type="ECO:0000256" key="2">
    <source>
        <dbReference type="ARBA" id="ARBA00012169"/>
    </source>
</evidence>
<protein>
    <recommendedName>
        <fullName evidence="2">1-phosphatidylinositol 4-kinase</fullName>
        <ecNumber evidence="2">2.7.1.67</ecNumber>
    </recommendedName>
</protein>
<dbReference type="GO" id="GO:0046854">
    <property type="term" value="P:phosphatidylinositol phosphate biosynthetic process"/>
    <property type="evidence" value="ECO:0007669"/>
    <property type="project" value="InterPro"/>
</dbReference>
<dbReference type="Pfam" id="PF00613">
    <property type="entry name" value="PI3Ka"/>
    <property type="match status" value="1"/>
</dbReference>
<evidence type="ECO:0000256" key="6">
    <source>
        <dbReference type="SAM" id="MobiDB-lite"/>
    </source>
</evidence>
<evidence type="ECO:0000259" key="7">
    <source>
        <dbReference type="PROSITE" id="PS50290"/>
    </source>
</evidence>
<dbReference type="FunFam" id="1.10.1070.11:FF:000005">
    <property type="entry name" value="Phosphatidylinositol 4-kinase, catalytic, alpha"/>
    <property type="match status" value="1"/>
</dbReference>
<evidence type="ECO:0000256" key="5">
    <source>
        <dbReference type="SAM" id="Coils"/>
    </source>
</evidence>
<dbReference type="Gene3D" id="3.30.1010.10">
    <property type="entry name" value="Phosphatidylinositol 3-kinase Catalytic Subunit, Chain A, domain 4"/>
    <property type="match status" value="1"/>
</dbReference>
<keyword evidence="3" id="KW-0808">Transferase</keyword>
<dbReference type="GO" id="GO:0004430">
    <property type="term" value="F:1-phosphatidylinositol 4-kinase activity"/>
    <property type="evidence" value="ECO:0007669"/>
    <property type="project" value="UniProtKB-EC"/>
</dbReference>
<reference evidence="9 10" key="1">
    <citation type="submission" date="2019-07" db="EMBL/GenBank/DDBJ databases">
        <authorList>
            <person name="Jastrzebski P J."/>
            <person name="Paukszto L."/>
            <person name="Jastrzebski P J."/>
        </authorList>
    </citation>
    <scope>NUCLEOTIDE SEQUENCE [LARGE SCALE GENOMIC DNA]</scope>
    <source>
        <strain evidence="9 10">WMS-il1</strain>
    </source>
</reference>
<evidence type="ECO:0000256" key="4">
    <source>
        <dbReference type="ARBA" id="ARBA00022777"/>
    </source>
</evidence>
<feature type="compositionally biased region" description="Polar residues" evidence="6">
    <location>
        <begin position="2374"/>
        <end position="2384"/>
    </location>
</feature>
<feature type="region of interest" description="Disordered" evidence="6">
    <location>
        <begin position="567"/>
        <end position="591"/>
    </location>
</feature>
<feature type="domain" description="PI3K/PI4K catalytic" evidence="7">
    <location>
        <begin position="2368"/>
        <end position="2635"/>
    </location>
</feature>
<dbReference type="InterPro" id="IPR045495">
    <property type="entry name" value="PI4K_N"/>
</dbReference>
<feature type="domain" description="PIK helical" evidence="8">
    <location>
        <begin position="2031"/>
        <end position="2209"/>
    </location>
</feature>
<accession>A0A564ZF23</accession>
<dbReference type="PANTHER" id="PTHR10048:SF15">
    <property type="entry name" value="PHOSPHATIDYLINOSITOL 4-KINASE ALPHA"/>
    <property type="match status" value="1"/>
</dbReference>
<dbReference type="Pfam" id="PF00454">
    <property type="entry name" value="PI3_PI4_kinase"/>
    <property type="match status" value="1"/>
</dbReference>
<name>A0A564ZF23_HYMDI</name>
<dbReference type="PROSITE" id="PS00916">
    <property type="entry name" value="PI3_4_KINASE_2"/>
    <property type="match status" value="1"/>
</dbReference>
<dbReference type="Pfam" id="PF19274">
    <property type="entry name" value="PI4K_N"/>
    <property type="match status" value="2"/>
</dbReference>
<dbReference type="EC" id="2.7.1.67" evidence="2"/>
<dbReference type="InterPro" id="IPR036940">
    <property type="entry name" value="PI3/4_kinase_cat_sf"/>
</dbReference>
<dbReference type="InterPro" id="IPR001263">
    <property type="entry name" value="PI3K_accessory_dom"/>
</dbReference>
<comment type="similarity">
    <text evidence="1">Belongs to the PI3/PI4-kinase family. Type III PI4K subfamily.</text>
</comment>
<keyword evidence="5" id="KW-0175">Coiled coil</keyword>
<feature type="region of interest" description="Disordered" evidence="6">
    <location>
        <begin position="2358"/>
        <end position="2384"/>
    </location>
</feature>
<sequence length="2651" mass="295675">MNSLESLSQTSYLSLARNLVGCDDWNQISRLHALCMPKDIKAGIDLDGDRQCAIISLGIYLVESDFTFIDKILPLLLNVQKVLYKCSMPPTESQSKKYKRLPDSENFAFCLSCILTQVAIYHPPSFDKIITTILDSAQSLISSLEDSYQQLIEPFQSLTNIIRQKMGGVVPVSYPPESNLITPSQWNCIDRVCTFLAPSLLGLLRGFGRAFHPNSCHPSIVSALFPSPLINPKILNTFPNQPDFEQIHKFMPEFRSIIPQSLTNKFGRSKEYSREASGRCSHSTCEACGKPRVSEDGEVTSFIMEESSSPLENGGHNHHHSRPFVSCSHKMRPPCRNGSGQCWLSRQGSEYLLGSVASVYGSRLPHRAVLATDEADDCGDFVMATFSANHTKAILKMATIFLQDRLNKWFDALAALYWRRRQRGSGYPYRSFSRCFRLCYLLLFRDIIQNKKQKINDKLISTVQNIIEDIFSTNQDEQTEIATNLSSHLTRKATTLSRPRDIYRGSWEEESRKVSQGGADEMLDESTLAALDSPFGQNDQVLVPDGYPSQNRAIGNEAKKRRSSIGRFIKNSTDGARSNTLPANSSGGGIATSTSSQIDYDAVATWLFDFELVTASLAACLQILTQITTEYKDAESLLNRLTERIKSGIDPPSHIFTASSGASGPYETFPNNIYLRDSLPRNSEVSNLYRAARQQQSNAHAGLLVVVLACVGELPQHIPYLSKTTLDCLSEFLLFPSPTLSKLNRSICRNVSGRRSNNSASTKARTTTLDQLAHGSRSPRAQRLLDRIRGTAIHSLCRVLLTNKSYVESLLAELSRKLYNATTESDRDTDLIYQNVILTLGRVGVELANIPNTQEQVLQLIQQCLEIPAVSLELIEKIIDQCACMVIAGCPREPVHKDAPSVYHQIMALFMDRSAKSAKLCLASGPIPSPEHERMFLCVINGLANMAAWIQGELELIDLLGRLLVHLVQLDVELRVEFKNSNIVSTSYCIDHLIPVIAVLLSRLPPITKPNVSLRKLFRDFWFYSVVRGIIQSESNPQNLILSFREIAAKSPTLLSREPLRSDLQYSEWKDMNQVTQQNLKDQLCTILAPTNKAGALDRPTSTSIKMMTIAQSAYLMSVYQLESLRIEHSNDIEAFHKMFQYLEDSTIRADKSDMWACVMQVAVRIFQRLLQRLNKMPMDSKREELVDMHAQFLLVKFNHIQKGVRVIADQFLSDLARVFPHVMWSGRVLFTMLDITELLAQSLEIGMNHVPPVYTVPDTPFHLSVMETRQDRQQILSDFVKRCASVIEEGLKWAPGLVHSHLAEYALQREHSWQGLHRHTGLALASELVFNYNGPPSRAIHTLLPGVMDKRSYSARYDYSNFICNLTLRSKFLGQISGLIKEKSDLNRIAANAIQDFENACSKAEEKGDQLNTSSPEFEAIETSLFTITALLVAREDQPSSIANKIDNADEAFDSDPELCSCLVQSFNPTLQRKQAFVMQGAMVRKLLQQLCRAPIKIFIPIMVELTISCWSWLLAARANLKLQFTCEMNAAWKSTIDLGMGAFSDEADGLDKDSPLMVLSDRETSSSKRNYALPHCLWADFLSERLYVAQSSSQEEIKLYISLLQHSLSSEVDYLARSRDNGTGTGLNKVMIPIRARLSRSMAAMGVRFRLAKMALGLLQSATAVYTSSNDFVDNLSTGSGTTGGGAGVQANVSPTPVVGQPNMAVSSVGTVATDLGSNGAWLFSKTYSVPTALILPPIVRLSLREKVYSTLINYFSTEPSYPLNTGMHLREDIQVLIAIRNAIMADRRYLSCRRLINEEAEALTQISGHGGGGGGVADLSPQIGTLSRLDPMNTMNSASNVVLPAGHAVMRSSSFHSSTMNAYQAGSGGQPQSTATITSPGVIGRYRNGGPSVVPSFVTAPVAVASSATMNSNNEMTAVTGNAYASCPSGMVNGISQLKPYATYAGTVSLLSKRSSAISKRMTTMLVNDDAIRSFYMRKRELLLLLLATEIERLLVWYNPQGVAELSLAGESDVEVWLRKELLREKNSVHCAQLAWELCPAAAIFLQRRLRGSDSVRDEVSRLVRQSPILVSHIPAALQYLANPSSIEADIPELSYILSWTPVAPVTAISYFSRMYPQHPLTHQYAVRVLDTYTPETLLFYVPQLVQGTRYDKLGYMSEFILSCAHRSPLLAHQLLWNMKTNIYRDEEGREKDIDIGSQLEWMSEEITKRFSGPALEFYKREFEFFDQITGVSGEIRPYPKGPERKKACLEALKKIKLQPGCYLPSNPDAIVLEIDYNSGTPMQSAAKAPYLAKFKVSRCGITQLEKTAIQTASEAANNSVTSKANQKSVAEITVPSRKDSHIFSLRSPFVRSRRQPSTVNLPKHGAKVSKTGSANQQSQQTCPSSNLYWQACIFKVGDDVRQDILALQVIKIFQNVFNQYDLDLFLYPYRVVATGPGSGVIECVPDSKSRDQIGRQTDSGMYDYFQSTFGDETTPAFQRARRNFVTSMAAYSVVCYLLQIKDRHNGNIMLDKNGHIIHIDFGFMFESSPGGNLGWEPDIKLTKEMLMIMGGTTDSPAFQWFEQLSVRAFLALRPYREAIVALVSAMLDSGLPCFRGQTIKLLRQRFMPSLSDRDAGNSYIRLVRACVDHWRARSYDMLQFYQNQIPC</sequence>
<dbReference type="FunFam" id="3.30.1010.10:FF:000009">
    <property type="entry name" value="Phosphatidylinositol 4-kinase, catalytic, alpha"/>
    <property type="match status" value="1"/>
</dbReference>
<dbReference type="PROSITE" id="PS50290">
    <property type="entry name" value="PI3_4_KINASE_3"/>
    <property type="match status" value="1"/>
</dbReference>
<dbReference type="CDD" id="cd05167">
    <property type="entry name" value="PI4Kc_III_alpha"/>
    <property type="match status" value="1"/>
</dbReference>
<dbReference type="PROSITE" id="PS51545">
    <property type="entry name" value="PIK_HELICAL"/>
    <property type="match status" value="1"/>
</dbReference>
<gene>
    <name evidence="9" type="ORF">WMSIL1_LOCUS15033</name>
</gene>
<dbReference type="InterPro" id="IPR018936">
    <property type="entry name" value="PI3/4_kinase_CS"/>
</dbReference>
<dbReference type="SUPFAM" id="SSF48371">
    <property type="entry name" value="ARM repeat"/>
    <property type="match status" value="1"/>
</dbReference>
<proteinExistence type="inferred from homology"/>
<evidence type="ECO:0000313" key="9">
    <source>
        <dbReference type="EMBL" id="VUZ57663.1"/>
    </source>
</evidence>
<evidence type="ECO:0000313" key="10">
    <source>
        <dbReference type="Proteomes" id="UP000321570"/>
    </source>
</evidence>
<dbReference type="FunFam" id="1.25.40.70:FF:000011">
    <property type="entry name" value="Phosphatidylinositol 4-kinase alpha"/>
    <property type="match status" value="1"/>
</dbReference>
<feature type="compositionally biased region" description="Polar residues" evidence="6">
    <location>
        <begin position="570"/>
        <end position="584"/>
    </location>
</feature>
<dbReference type="SUPFAM" id="SSF56112">
    <property type="entry name" value="Protein kinase-like (PK-like)"/>
    <property type="match status" value="1"/>
</dbReference>
<organism evidence="9 10">
    <name type="scientific">Hymenolepis diminuta</name>
    <name type="common">Rat tapeworm</name>
    <dbReference type="NCBI Taxonomy" id="6216"/>
    <lineage>
        <taxon>Eukaryota</taxon>
        <taxon>Metazoa</taxon>
        <taxon>Spiralia</taxon>
        <taxon>Lophotrochozoa</taxon>
        <taxon>Platyhelminthes</taxon>
        <taxon>Cestoda</taxon>
        <taxon>Eucestoda</taxon>
        <taxon>Cyclophyllidea</taxon>
        <taxon>Hymenolepididae</taxon>
        <taxon>Hymenolepis</taxon>
    </lineage>
</organism>
<dbReference type="SMART" id="SM00145">
    <property type="entry name" value="PI3Ka"/>
    <property type="match status" value="1"/>
</dbReference>
<evidence type="ECO:0000256" key="3">
    <source>
        <dbReference type="ARBA" id="ARBA00022679"/>
    </source>
</evidence>
<dbReference type="GO" id="GO:0048015">
    <property type="term" value="P:phosphatidylinositol-mediated signaling"/>
    <property type="evidence" value="ECO:0007669"/>
    <property type="project" value="TreeGrafter"/>
</dbReference>
<keyword evidence="4" id="KW-0418">Kinase</keyword>
<dbReference type="Gene3D" id="1.10.1070.11">
    <property type="entry name" value="Phosphatidylinositol 3-/4-kinase, catalytic domain"/>
    <property type="match status" value="1"/>
</dbReference>
<dbReference type="Proteomes" id="UP000321570">
    <property type="component" value="Unassembled WGS sequence"/>
</dbReference>
<keyword evidence="10" id="KW-1185">Reference proteome</keyword>
<dbReference type="InterPro" id="IPR000403">
    <property type="entry name" value="PI3/4_kinase_cat_dom"/>
</dbReference>
<dbReference type="InterPro" id="IPR042236">
    <property type="entry name" value="PI3K_accessory_sf"/>
</dbReference>
<feature type="coiled-coil region" evidence="5">
    <location>
        <begin position="1388"/>
        <end position="1415"/>
    </location>
</feature>
<dbReference type="InterPro" id="IPR011009">
    <property type="entry name" value="Kinase-like_dom_sf"/>
</dbReference>
<dbReference type="Gene3D" id="1.25.40.70">
    <property type="entry name" value="Phosphatidylinositol 3-kinase, accessory domain (PIK)"/>
    <property type="match status" value="1"/>
</dbReference>
<dbReference type="PROSITE" id="PS00915">
    <property type="entry name" value="PI3_4_KINASE_1"/>
    <property type="match status" value="1"/>
</dbReference>
<evidence type="ECO:0000256" key="1">
    <source>
        <dbReference type="ARBA" id="ARBA00006209"/>
    </source>
</evidence>
<dbReference type="InterPro" id="IPR016024">
    <property type="entry name" value="ARM-type_fold"/>
</dbReference>
<dbReference type="GO" id="GO:0005737">
    <property type="term" value="C:cytoplasm"/>
    <property type="evidence" value="ECO:0007669"/>
    <property type="project" value="TreeGrafter"/>
</dbReference>
<dbReference type="GO" id="GO:0005886">
    <property type="term" value="C:plasma membrane"/>
    <property type="evidence" value="ECO:0007669"/>
    <property type="project" value="TreeGrafter"/>
</dbReference>